<evidence type="ECO:0000313" key="3">
    <source>
        <dbReference type="Proteomes" id="UP000066549"/>
    </source>
</evidence>
<organism evidence="2 3">
    <name type="scientific">Methylophilales bacterium MBRS-H7</name>
    <dbReference type="NCBI Taxonomy" id="1623450"/>
    <lineage>
        <taxon>Bacteria</taxon>
        <taxon>Pseudomonadati</taxon>
        <taxon>Pseudomonadota</taxon>
        <taxon>Betaproteobacteria</taxon>
        <taxon>Nitrosomonadales</taxon>
        <taxon>OM43 clade</taxon>
    </lineage>
</organism>
<protein>
    <submittedName>
        <fullName evidence="2">Uncharacterized protein</fullName>
    </submittedName>
</protein>
<dbReference type="Proteomes" id="UP000066549">
    <property type="component" value="Chromosome"/>
</dbReference>
<reference evidence="2 3" key="1">
    <citation type="submission" date="2015-03" db="EMBL/GenBank/DDBJ databases">
        <title>Comparative analysis of the OM43 clade including a novel species from Red Sea uncovers genomic and metabolic diversity among marine methylotrophs.</title>
        <authorList>
            <person name="Jimenez-Infante F."/>
            <person name="Ngugi D.K."/>
            <person name="Vinu M."/>
            <person name="Alam I."/>
            <person name="Kamau A."/>
            <person name="Blom J."/>
            <person name="Bajic V.B."/>
            <person name="Stingl U."/>
        </authorList>
    </citation>
    <scope>NUCLEOTIDE SEQUENCE [LARGE SCALE GENOMIC DNA]</scope>
    <source>
        <strain evidence="2 3">MBRSH7</strain>
    </source>
</reference>
<keyword evidence="1" id="KW-0472">Membrane</keyword>
<feature type="transmembrane region" description="Helical" evidence="1">
    <location>
        <begin position="36"/>
        <end position="66"/>
    </location>
</feature>
<name>A0A0H4IZ06_9PROT</name>
<keyword evidence="1" id="KW-1133">Transmembrane helix</keyword>
<dbReference type="EMBL" id="CP011002">
    <property type="protein sequence ID" value="AKO66236.1"/>
    <property type="molecule type" value="Genomic_DNA"/>
</dbReference>
<sequence length="86" mass="9978">MRNLIKAFENLMYAMEATLIELIRFIFQLIRGAGSFAILIAIMIIGLFVAHGILIGFLVLAALFYINYSIPDLKYRFNKFLNRFKK</sequence>
<accession>A0A0H4IZ06</accession>
<keyword evidence="1" id="KW-0812">Transmembrane</keyword>
<gene>
    <name evidence="2" type="ORF">VI33_06080</name>
</gene>
<evidence type="ECO:0000313" key="2">
    <source>
        <dbReference type="EMBL" id="AKO66236.1"/>
    </source>
</evidence>
<keyword evidence="3" id="KW-1185">Reference proteome</keyword>
<dbReference type="AlphaFoldDB" id="A0A0H4IZ06"/>
<evidence type="ECO:0000256" key="1">
    <source>
        <dbReference type="SAM" id="Phobius"/>
    </source>
</evidence>
<proteinExistence type="predicted"/>